<evidence type="ECO:0000313" key="1">
    <source>
        <dbReference type="EMBL" id="KYP47154.1"/>
    </source>
</evidence>
<evidence type="ECO:0000313" key="2">
    <source>
        <dbReference type="Proteomes" id="UP000075243"/>
    </source>
</evidence>
<dbReference type="Gramene" id="C.cajan_27709.t">
    <property type="protein sequence ID" value="C.cajan_27709.t.cds1"/>
    <property type="gene ID" value="C.cajan_27709"/>
</dbReference>
<dbReference type="SUPFAM" id="SSF56672">
    <property type="entry name" value="DNA/RNA polymerases"/>
    <property type="match status" value="1"/>
</dbReference>
<reference evidence="1" key="1">
    <citation type="journal article" date="2012" name="Nat. Biotechnol.">
        <title>Draft genome sequence of pigeonpea (Cajanus cajan), an orphan legume crop of resource-poor farmers.</title>
        <authorList>
            <person name="Varshney R.K."/>
            <person name="Chen W."/>
            <person name="Li Y."/>
            <person name="Bharti A.K."/>
            <person name="Saxena R.K."/>
            <person name="Schlueter J.A."/>
            <person name="Donoghue M.T."/>
            <person name="Azam S."/>
            <person name="Fan G."/>
            <person name="Whaley A.M."/>
            <person name="Farmer A.D."/>
            <person name="Sheridan J."/>
            <person name="Iwata A."/>
            <person name="Tuteja R."/>
            <person name="Penmetsa R.V."/>
            <person name="Wu W."/>
            <person name="Upadhyaya H.D."/>
            <person name="Yang S.P."/>
            <person name="Shah T."/>
            <person name="Saxena K.B."/>
            <person name="Michael T."/>
            <person name="McCombie W.R."/>
            <person name="Yang B."/>
            <person name="Zhang G."/>
            <person name="Yang H."/>
            <person name="Wang J."/>
            <person name="Spillane C."/>
            <person name="Cook D.R."/>
            <person name="May G.D."/>
            <person name="Xu X."/>
            <person name="Jackson S.A."/>
        </authorList>
    </citation>
    <scope>NUCLEOTIDE SEQUENCE [LARGE SCALE GENOMIC DNA]</scope>
</reference>
<evidence type="ECO:0008006" key="3">
    <source>
        <dbReference type="Google" id="ProtNLM"/>
    </source>
</evidence>
<dbReference type="EMBL" id="KQ483535">
    <property type="protein sequence ID" value="KYP47154.1"/>
    <property type="molecule type" value="Genomic_DNA"/>
</dbReference>
<name>A0A151RXB7_CAJCA</name>
<dbReference type="Proteomes" id="UP000075243">
    <property type="component" value="Unassembled WGS sequence"/>
</dbReference>
<keyword evidence="2" id="KW-1185">Reference proteome</keyword>
<dbReference type="InterPro" id="IPR043502">
    <property type="entry name" value="DNA/RNA_pol_sf"/>
</dbReference>
<protein>
    <recommendedName>
        <fullName evidence="3">Polyprotein</fullName>
    </recommendedName>
</protein>
<feature type="non-terminal residue" evidence="1">
    <location>
        <position position="1"/>
    </location>
</feature>
<accession>A0A151RXB7</accession>
<organism evidence="1 2">
    <name type="scientific">Cajanus cajan</name>
    <name type="common">Pigeon pea</name>
    <name type="synonym">Cajanus indicus</name>
    <dbReference type="NCBI Taxonomy" id="3821"/>
    <lineage>
        <taxon>Eukaryota</taxon>
        <taxon>Viridiplantae</taxon>
        <taxon>Streptophyta</taxon>
        <taxon>Embryophyta</taxon>
        <taxon>Tracheophyta</taxon>
        <taxon>Spermatophyta</taxon>
        <taxon>Magnoliopsida</taxon>
        <taxon>eudicotyledons</taxon>
        <taxon>Gunneridae</taxon>
        <taxon>Pentapetalae</taxon>
        <taxon>rosids</taxon>
        <taxon>fabids</taxon>
        <taxon>Fabales</taxon>
        <taxon>Fabaceae</taxon>
        <taxon>Papilionoideae</taxon>
        <taxon>50 kb inversion clade</taxon>
        <taxon>NPAAA clade</taxon>
        <taxon>indigoferoid/millettioid clade</taxon>
        <taxon>Phaseoleae</taxon>
        <taxon>Cajanus</taxon>
    </lineage>
</organism>
<gene>
    <name evidence="1" type="ORF">KK1_031177</name>
</gene>
<sequence>KFQKIEQMFQHEVCVEIPNAFWNRNSFIVSLPYVEGFHESQILTKITPMQMTKEILEYYEKDIQGFLDKNLIRSSKSSWNCPTFMYKMFQK</sequence>
<dbReference type="Gene3D" id="3.10.10.10">
    <property type="entry name" value="HIV Type 1 Reverse Transcriptase, subunit A, domain 1"/>
    <property type="match status" value="1"/>
</dbReference>
<dbReference type="AlphaFoldDB" id="A0A151RXB7"/>
<proteinExistence type="predicted"/>